<comment type="caution">
    <text evidence="10">The sequence shown here is derived from an EMBL/GenBank/DDBJ whole genome shotgun (WGS) entry which is preliminary data.</text>
</comment>
<comment type="subcellular location">
    <subcellularLocation>
        <location evidence="1 8">Cell membrane</location>
        <topology evidence="1 8">Multi-pass membrane protein</topology>
    </subcellularLocation>
</comment>
<dbReference type="GO" id="GO:0055085">
    <property type="term" value="P:transmembrane transport"/>
    <property type="evidence" value="ECO:0007669"/>
    <property type="project" value="InterPro"/>
</dbReference>
<evidence type="ECO:0000313" key="10">
    <source>
        <dbReference type="EMBL" id="NIA69381.1"/>
    </source>
</evidence>
<name>A0A967EXT0_9PROT</name>
<feature type="transmembrane region" description="Helical" evidence="8">
    <location>
        <begin position="141"/>
        <end position="161"/>
    </location>
</feature>
<dbReference type="EMBL" id="JAAQPH010000008">
    <property type="protein sequence ID" value="NIA69381.1"/>
    <property type="molecule type" value="Genomic_DNA"/>
</dbReference>
<dbReference type="SUPFAM" id="SSF161098">
    <property type="entry name" value="MetI-like"/>
    <property type="match status" value="1"/>
</dbReference>
<protein>
    <submittedName>
        <fullName evidence="10">ABC transporter permease</fullName>
    </submittedName>
</protein>
<dbReference type="PROSITE" id="PS50928">
    <property type="entry name" value="ABC_TM1"/>
    <property type="match status" value="1"/>
</dbReference>
<feature type="transmembrane region" description="Helical" evidence="8">
    <location>
        <begin position="56"/>
        <end position="76"/>
    </location>
</feature>
<keyword evidence="4" id="KW-1003">Cell membrane</keyword>
<keyword evidence="7 8" id="KW-0472">Membrane</keyword>
<sequence length="274" mass="29236">MLLLPASFLVGLLTVCGLAVLRMSFGRKNAEWSDWSFDSYVALADPYFVNILADTLWLALLSAVITSVISFPVALFMARTRSEVARRMVLICIMLPMLVSLLVQSFGWVAILGPDGLANQIVGAILDVERPLALLFNRTGVLLGLIQTTVPLAVLPMVASLKAIPLSLEEAASVLGASRAKVYTNVILPLAWPGIAAGLVLVFGFNTGAFVVPLLLGGLKVTTLALVIRDQMGVLLNWPMGSALSVILIAFALTVQALQNVIGRRVSTEENSHG</sequence>
<keyword evidence="6 8" id="KW-1133">Transmembrane helix</keyword>
<keyword evidence="5 8" id="KW-0812">Transmembrane</keyword>
<evidence type="ECO:0000256" key="2">
    <source>
        <dbReference type="ARBA" id="ARBA00007069"/>
    </source>
</evidence>
<evidence type="ECO:0000256" key="1">
    <source>
        <dbReference type="ARBA" id="ARBA00004651"/>
    </source>
</evidence>
<evidence type="ECO:0000256" key="7">
    <source>
        <dbReference type="ARBA" id="ARBA00023136"/>
    </source>
</evidence>
<dbReference type="InterPro" id="IPR035906">
    <property type="entry name" value="MetI-like_sf"/>
</dbReference>
<dbReference type="PANTHER" id="PTHR42929">
    <property type="entry name" value="INNER MEMBRANE ABC TRANSPORTER PERMEASE PROTEIN YDCU-RELATED-RELATED"/>
    <property type="match status" value="1"/>
</dbReference>
<feature type="transmembrane region" description="Helical" evidence="8">
    <location>
        <begin position="209"/>
        <end position="228"/>
    </location>
</feature>
<evidence type="ECO:0000313" key="11">
    <source>
        <dbReference type="Proteomes" id="UP000761264"/>
    </source>
</evidence>
<accession>A0A967EXT0</accession>
<organism evidence="10 11">
    <name type="scientific">Pelagibius litoralis</name>
    <dbReference type="NCBI Taxonomy" id="374515"/>
    <lineage>
        <taxon>Bacteria</taxon>
        <taxon>Pseudomonadati</taxon>
        <taxon>Pseudomonadota</taxon>
        <taxon>Alphaproteobacteria</taxon>
        <taxon>Rhodospirillales</taxon>
        <taxon>Rhodovibrionaceae</taxon>
        <taxon>Pelagibius</taxon>
    </lineage>
</organism>
<reference evidence="10" key="1">
    <citation type="submission" date="2020-03" db="EMBL/GenBank/DDBJ databases">
        <title>Genome of Pelagibius litoralis DSM 21314T.</title>
        <authorList>
            <person name="Wang G."/>
        </authorList>
    </citation>
    <scope>NUCLEOTIDE SEQUENCE</scope>
    <source>
        <strain evidence="10">DSM 21314</strain>
    </source>
</reference>
<dbReference type="Proteomes" id="UP000761264">
    <property type="component" value="Unassembled WGS sequence"/>
</dbReference>
<keyword evidence="3 8" id="KW-0813">Transport</keyword>
<gene>
    <name evidence="10" type="ORF">HBA54_12340</name>
</gene>
<dbReference type="Gene3D" id="1.10.3720.10">
    <property type="entry name" value="MetI-like"/>
    <property type="match status" value="1"/>
</dbReference>
<feature type="transmembrane region" description="Helical" evidence="8">
    <location>
        <begin position="182"/>
        <end position="203"/>
    </location>
</feature>
<feature type="transmembrane region" description="Helical" evidence="8">
    <location>
        <begin position="88"/>
        <end position="111"/>
    </location>
</feature>
<dbReference type="InterPro" id="IPR000515">
    <property type="entry name" value="MetI-like"/>
</dbReference>
<feature type="domain" description="ABC transmembrane type-1" evidence="9">
    <location>
        <begin position="52"/>
        <end position="259"/>
    </location>
</feature>
<evidence type="ECO:0000256" key="6">
    <source>
        <dbReference type="ARBA" id="ARBA00022989"/>
    </source>
</evidence>
<feature type="transmembrane region" description="Helical" evidence="8">
    <location>
        <begin position="235"/>
        <end position="258"/>
    </location>
</feature>
<evidence type="ECO:0000256" key="4">
    <source>
        <dbReference type="ARBA" id="ARBA00022475"/>
    </source>
</evidence>
<dbReference type="Pfam" id="PF00528">
    <property type="entry name" value="BPD_transp_1"/>
    <property type="match status" value="1"/>
</dbReference>
<dbReference type="AlphaFoldDB" id="A0A967EXT0"/>
<keyword evidence="11" id="KW-1185">Reference proteome</keyword>
<dbReference type="GO" id="GO:0005886">
    <property type="term" value="C:plasma membrane"/>
    <property type="evidence" value="ECO:0007669"/>
    <property type="project" value="UniProtKB-SubCell"/>
</dbReference>
<evidence type="ECO:0000259" key="9">
    <source>
        <dbReference type="PROSITE" id="PS50928"/>
    </source>
</evidence>
<dbReference type="PANTHER" id="PTHR42929:SF5">
    <property type="entry name" value="ABC TRANSPORTER PERMEASE PROTEIN"/>
    <property type="match status" value="1"/>
</dbReference>
<proteinExistence type="inferred from homology"/>
<comment type="similarity">
    <text evidence="2">Belongs to the binding-protein-dependent transport system permease family. CysTW subfamily.</text>
</comment>
<evidence type="ECO:0000256" key="8">
    <source>
        <dbReference type="RuleBase" id="RU363032"/>
    </source>
</evidence>
<evidence type="ECO:0000256" key="3">
    <source>
        <dbReference type="ARBA" id="ARBA00022448"/>
    </source>
</evidence>
<dbReference type="CDD" id="cd06261">
    <property type="entry name" value="TM_PBP2"/>
    <property type="match status" value="1"/>
</dbReference>
<evidence type="ECO:0000256" key="5">
    <source>
        <dbReference type="ARBA" id="ARBA00022692"/>
    </source>
</evidence>